<evidence type="ECO:0000256" key="1">
    <source>
        <dbReference type="SAM" id="MobiDB-lite"/>
    </source>
</evidence>
<feature type="region of interest" description="Disordered" evidence="1">
    <location>
        <begin position="1"/>
        <end position="20"/>
    </location>
</feature>
<name>A0A834SID6_9FABA</name>
<gene>
    <name evidence="2" type="ORF">G2W53_043137</name>
</gene>
<protein>
    <submittedName>
        <fullName evidence="2">Uncharacterized protein</fullName>
    </submittedName>
</protein>
<reference evidence="2" key="1">
    <citation type="submission" date="2020-09" db="EMBL/GenBank/DDBJ databases">
        <title>Genome-Enabled Discovery of Anthraquinone Biosynthesis in Senna tora.</title>
        <authorList>
            <person name="Kang S.-H."/>
            <person name="Pandey R.P."/>
            <person name="Lee C.-M."/>
            <person name="Sim J.-S."/>
            <person name="Jeong J.-T."/>
            <person name="Choi B.-S."/>
            <person name="Jung M."/>
            <person name="Ginzburg D."/>
            <person name="Zhao K."/>
            <person name="Won S.Y."/>
            <person name="Oh T.-J."/>
            <person name="Yu Y."/>
            <person name="Kim N.-H."/>
            <person name="Lee O.R."/>
            <person name="Lee T.-H."/>
            <person name="Bashyal P."/>
            <person name="Kim T.-S."/>
            <person name="Lee W.-H."/>
            <person name="Kawkins C."/>
            <person name="Kim C.-K."/>
            <person name="Kim J.S."/>
            <person name="Ahn B.O."/>
            <person name="Rhee S.Y."/>
            <person name="Sohng J.K."/>
        </authorList>
    </citation>
    <scope>NUCLEOTIDE SEQUENCE</scope>
    <source>
        <tissue evidence="2">Leaf</tissue>
    </source>
</reference>
<evidence type="ECO:0000313" key="3">
    <source>
        <dbReference type="Proteomes" id="UP000634136"/>
    </source>
</evidence>
<accession>A0A834SID6</accession>
<dbReference type="EMBL" id="JAAIUW010000013">
    <property type="protein sequence ID" value="KAF7804026.1"/>
    <property type="molecule type" value="Genomic_DNA"/>
</dbReference>
<dbReference type="AlphaFoldDB" id="A0A834SID6"/>
<evidence type="ECO:0000313" key="2">
    <source>
        <dbReference type="EMBL" id="KAF7804026.1"/>
    </source>
</evidence>
<comment type="caution">
    <text evidence="2">The sequence shown here is derived from an EMBL/GenBank/DDBJ whole genome shotgun (WGS) entry which is preliminary data.</text>
</comment>
<keyword evidence="3" id="KW-1185">Reference proteome</keyword>
<dbReference type="Proteomes" id="UP000634136">
    <property type="component" value="Unassembled WGS sequence"/>
</dbReference>
<proteinExistence type="predicted"/>
<organism evidence="2 3">
    <name type="scientific">Senna tora</name>
    <dbReference type="NCBI Taxonomy" id="362788"/>
    <lineage>
        <taxon>Eukaryota</taxon>
        <taxon>Viridiplantae</taxon>
        <taxon>Streptophyta</taxon>
        <taxon>Embryophyta</taxon>
        <taxon>Tracheophyta</taxon>
        <taxon>Spermatophyta</taxon>
        <taxon>Magnoliopsida</taxon>
        <taxon>eudicotyledons</taxon>
        <taxon>Gunneridae</taxon>
        <taxon>Pentapetalae</taxon>
        <taxon>rosids</taxon>
        <taxon>fabids</taxon>
        <taxon>Fabales</taxon>
        <taxon>Fabaceae</taxon>
        <taxon>Caesalpinioideae</taxon>
        <taxon>Cassia clade</taxon>
        <taxon>Senna</taxon>
    </lineage>
</organism>
<sequence length="20" mass="2248">MGDISLKKIGLEEKMGQQKN</sequence>